<evidence type="ECO:0000313" key="3">
    <source>
        <dbReference type="Proteomes" id="UP000198703"/>
    </source>
</evidence>
<dbReference type="EMBL" id="FNQM01000006">
    <property type="protein sequence ID" value="SEA54537.1"/>
    <property type="molecule type" value="Genomic_DNA"/>
</dbReference>
<feature type="signal peptide" evidence="1">
    <location>
        <begin position="1"/>
        <end position="23"/>
    </location>
</feature>
<dbReference type="AlphaFoldDB" id="A0A1H4C2I4"/>
<organism evidence="2 3">
    <name type="scientific">Rubrimonas cliftonensis</name>
    <dbReference type="NCBI Taxonomy" id="89524"/>
    <lineage>
        <taxon>Bacteria</taxon>
        <taxon>Pseudomonadati</taxon>
        <taxon>Pseudomonadota</taxon>
        <taxon>Alphaproteobacteria</taxon>
        <taxon>Rhodobacterales</taxon>
        <taxon>Paracoccaceae</taxon>
        <taxon>Rubrimonas</taxon>
    </lineage>
</organism>
<evidence type="ECO:0008006" key="4">
    <source>
        <dbReference type="Google" id="ProtNLM"/>
    </source>
</evidence>
<evidence type="ECO:0000313" key="2">
    <source>
        <dbReference type="EMBL" id="SEA54537.1"/>
    </source>
</evidence>
<keyword evidence="1" id="KW-0732">Signal</keyword>
<evidence type="ECO:0000256" key="1">
    <source>
        <dbReference type="SAM" id="SignalP"/>
    </source>
</evidence>
<protein>
    <recommendedName>
        <fullName evidence="4">Lipoprotein</fullName>
    </recommendedName>
</protein>
<proteinExistence type="predicted"/>
<feature type="chain" id="PRO_5011679367" description="Lipoprotein" evidence="1">
    <location>
        <begin position="24"/>
        <end position="164"/>
    </location>
</feature>
<dbReference type="Proteomes" id="UP000198703">
    <property type="component" value="Unassembled WGS sequence"/>
</dbReference>
<keyword evidence="3" id="KW-1185">Reference proteome</keyword>
<accession>A0A1H4C2I4</accession>
<dbReference type="STRING" id="89524.SAMN05444370_106168"/>
<name>A0A1H4C2I4_9RHOB</name>
<gene>
    <name evidence="2" type="ORF">SAMN05444370_106168</name>
</gene>
<sequence length="164" mass="17867">MRPARMTKYAAALAVAATLAGCAGGEKTAEVDPYAHTRDSSCYTVDLFTDVEITPPAPSVPSDWKAFSGRWGGGKWAGEWCHDLYVLNIAPTGEVQVVETYAPYAPWGKRATAFTRRATIGKDGKLRLRYGDTSLVYWVKDGVLYGERDEAGGKTIIAMERRAA</sequence>
<reference evidence="2 3" key="1">
    <citation type="submission" date="2016-10" db="EMBL/GenBank/DDBJ databases">
        <authorList>
            <person name="de Groot N.N."/>
        </authorList>
    </citation>
    <scope>NUCLEOTIDE SEQUENCE [LARGE SCALE GENOMIC DNA]</scope>
    <source>
        <strain evidence="2 3">DSM 15345</strain>
    </source>
</reference>
<dbReference type="PROSITE" id="PS51257">
    <property type="entry name" value="PROKAR_LIPOPROTEIN"/>
    <property type="match status" value="1"/>
</dbReference>